<comment type="caution">
    <text evidence="2">The sequence shown here is derived from an EMBL/GenBank/DDBJ whole genome shotgun (WGS) entry which is preliminary data.</text>
</comment>
<evidence type="ECO:0000256" key="1">
    <source>
        <dbReference type="SAM" id="MobiDB-lite"/>
    </source>
</evidence>
<dbReference type="EMBL" id="AZBU02000001">
    <property type="protein sequence ID" value="TMS39255.1"/>
    <property type="molecule type" value="Genomic_DNA"/>
</dbReference>
<feature type="region of interest" description="Disordered" evidence="1">
    <location>
        <begin position="83"/>
        <end position="106"/>
    </location>
</feature>
<feature type="region of interest" description="Disordered" evidence="1">
    <location>
        <begin position="40"/>
        <end position="61"/>
    </location>
</feature>
<sequence>MAVLDSNEPLPEEEFGHSVTVIGDSVHDFSDLRVEERREGFMSEKAVMPERQRSASPAPSTLLKPKANIQRAQAAITSPLAATTAKKPENATWNIKNSGRSSEQPKTKMVFWKNGDNMVNNGIGIPCSYQRSFHNGNICALQRCTKLE</sequence>
<feature type="compositionally biased region" description="Polar residues" evidence="1">
    <location>
        <begin position="91"/>
        <end position="104"/>
    </location>
</feature>
<reference evidence="2 3" key="2">
    <citation type="journal article" date="2019" name="G3 (Bethesda)">
        <title>Hybrid Assembly of the Genome of the Entomopathogenic Nematode Steinernema carpocapsae Identifies the X-Chromosome.</title>
        <authorList>
            <person name="Serra L."/>
            <person name="Macchietto M."/>
            <person name="Macias-Munoz A."/>
            <person name="McGill C.J."/>
            <person name="Rodriguez I.M."/>
            <person name="Rodriguez B."/>
            <person name="Murad R."/>
            <person name="Mortazavi A."/>
        </authorList>
    </citation>
    <scope>NUCLEOTIDE SEQUENCE [LARGE SCALE GENOMIC DNA]</scope>
    <source>
        <strain evidence="2 3">ALL</strain>
    </source>
</reference>
<evidence type="ECO:0000313" key="2">
    <source>
        <dbReference type="EMBL" id="TMS39255.1"/>
    </source>
</evidence>
<dbReference type="EMBL" id="CM016762">
    <property type="protein sequence ID" value="TMS39255.1"/>
    <property type="molecule type" value="Genomic_DNA"/>
</dbReference>
<evidence type="ECO:0000313" key="3">
    <source>
        <dbReference type="Proteomes" id="UP000298663"/>
    </source>
</evidence>
<feature type="compositionally biased region" description="Basic and acidic residues" evidence="1">
    <location>
        <begin position="40"/>
        <end position="53"/>
    </location>
</feature>
<keyword evidence="3" id="KW-1185">Reference proteome</keyword>
<gene>
    <name evidence="2" type="ORF">L596_005809</name>
</gene>
<proteinExistence type="predicted"/>
<protein>
    <submittedName>
        <fullName evidence="2">Uncharacterized protein</fullName>
    </submittedName>
</protein>
<dbReference type="Proteomes" id="UP000298663">
    <property type="component" value="Chromosome X"/>
</dbReference>
<name>A0A4U8V1M8_STECR</name>
<accession>A0A4U8V1M8</accession>
<organism evidence="2 3">
    <name type="scientific">Steinernema carpocapsae</name>
    <name type="common">Entomopathogenic nematode</name>
    <dbReference type="NCBI Taxonomy" id="34508"/>
    <lineage>
        <taxon>Eukaryota</taxon>
        <taxon>Metazoa</taxon>
        <taxon>Ecdysozoa</taxon>
        <taxon>Nematoda</taxon>
        <taxon>Chromadorea</taxon>
        <taxon>Rhabditida</taxon>
        <taxon>Tylenchina</taxon>
        <taxon>Panagrolaimomorpha</taxon>
        <taxon>Strongyloidoidea</taxon>
        <taxon>Steinernematidae</taxon>
        <taxon>Steinernema</taxon>
    </lineage>
</organism>
<reference evidence="2 3" key="1">
    <citation type="journal article" date="2015" name="Genome Biol.">
        <title>Comparative genomics of Steinernema reveals deeply conserved gene regulatory networks.</title>
        <authorList>
            <person name="Dillman A.R."/>
            <person name="Macchietto M."/>
            <person name="Porter C.F."/>
            <person name="Rogers A."/>
            <person name="Williams B."/>
            <person name="Antoshechkin I."/>
            <person name="Lee M.M."/>
            <person name="Goodwin Z."/>
            <person name="Lu X."/>
            <person name="Lewis E.E."/>
            <person name="Goodrich-Blair H."/>
            <person name="Stock S.P."/>
            <person name="Adams B.J."/>
            <person name="Sternberg P.W."/>
            <person name="Mortazavi A."/>
        </authorList>
    </citation>
    <scope>NUCLEOTIDE SEQUENCE [LARGE SCALE GENOMIC DNA]</scope>
    <source>
        <strain evidence="2 3">ALL</strain>
    </source>
</reference>
<dbReference type="AlphaFoldDB" id="A0A4U8V1M8"/>